<protein>
    <recommendedName>
        <fullName evidence="1">ADP-ribosyl cyclase/cyclic ADP-ribose hydrolase</fullName>
        <ecNumber evidence="1">3.2.2.6</ecNumber>
    </recommendedName>
</protein>
<dbReference type="SMART" id="SM00255">
    <property type="entry name" value="TIR"/>
    <property type="match status" value="1"/>
</dbReference>
<dbReference type="GO" id="GO:0006952">
    <property type="term" value="P:defense response"/>
    <property type="evidence" value="ECO:0007669"/>
    <property type="project" value="InterPro"/>
</dbReference>
<dbReference type="Gene3D" id="3.80.10.10">
    <property type="entry name" value="Ribonuclease Inhibitor"/>
    <property type="match status" value="2"/>
</dbReference>
<dbReference type="Pfam" id="PF20160">
    <property type="entry name" value="C-JID"/>
    <property type="match status" value="1"/>
</dbReference>
<dbReference type="SUPFAM" id="SSF52058">
    <property type="entry name" value="L domain-like"/>
    <property type="match status" value="1"/>
</dbReference>
<comment type="catalytic activity">
    <reaction evidence="7">
        <text>NAD(+) + H2O = ADP-D-ribose + nicotinamide + H(+)</text>
        <dbReference type="Rhea" id="RHEA:16301"/>
        <dbReference type="ChEBI" id="CHEBI:15377"/>
        <dbReference type="ChEBI" id="CHEBI:15378"/>
        <dbReference type="ChEBI" id="CHEBI:17154"/>
        <dbReference type="ChEBI" id="CHEBI:57540"/>
        <dbReference type="ChEBI" id="CHEBI:57967"/>
        <dbReference type="EC" id="3.2.2.6"/>
    </reaction>
    <physiologicalReaction direction="left-to-right" evidence="7">
        <dbReference type="Rhea" id="RHEA:16302"/>
    </physiologicalReaction>
</comment>
<keyword evidence="3" id="KW-0677">Repeat</keyword>
<proteinExistence type="evidence at transcript level"/>
<dbReference type="GO" id="GO:0061809">
    <property type="term" value="F:NAD+ nucleosidase activity, cyclic ADP-ribose generating"/>
    <property type="evidence" value="ECO:0007669"/>
    <property type="project" value="UniProtKB-EC"/>
</dbReference>
<dbReference type="FunFam" id="3.40.50.10140:FF:000007">
    <property type="entry name" value="Disease resistance protein (TIR-NBS-LRR class)"/>
    <property type="match status" value="1"/>
</dbReference>
<dbReference type="FunFam" id="1.10.8.430:FF:000002">
    <property type="entry name" value="Disease resistance protein (TIR-NBS-LRR class)"/>
    <property type="match status" value="1"/>
</dbReference>
<dbReference type="PANTHER" id="PTHR11017">
    <property type="entry name" value="LEUCINE-RICH REPEAT-CONTAINING PROTEIN"/>
    <property type="match status" value="1"/>
</dbReference>
<evidence type="ECO:0000256" key="2">
    <source>
        <dbReference type="ARBA" id="ARBA00022614"/>
    </source>
</evidence>
<evidence type="ECO:0000256" key="4">
    <source>
        <dbReference type="ARBA" id="ARBA00022801"/>
    </source>
</evidence>
<dbReference type="AlphaFoldDB" id="A0AA49K7I6"/>
<evidence type="ECO:0000256" key="3">
    <source>
        <dbReference type="ARBA" id="ARBA00022737"/>
    </source>
</evidence>
<dbReference type="EMBL" id="ON922635">
    <property type="protein sequence ID" value="WLD25410.1"/>
    <property type="molecule type" value="mRNA"/>
</dbReference>
<evidence type="ECO:0000256" key="5">
    <source>
        <dbReference type="ARBA" id="ARBA00022821"/>
    </source>
</evidence>
<dbReference type="SUPFAM" id="SSF52200">
    <property type="entry name" value="Toll/Interleukin receptor TIR domain"/>
    <property type="match status" value="1"/>
</dbReference>
<keyword evidence="6" id="KW-0520">NAD</keyword>
<dbReference type="Pfam" id="PF23286">
    <property type="entry name" value="LRR_13"/>
    <property type="match status" value="1"/>
</dbReference>
<dbReference type="Gene3D" id="3.40.50.10140">
    <property type="entry name" value="Toll/interleukin-1 receptor homology (TIR) domain"/>
    <property type="match status" value="1"/>
</dbReference>
<gene>
    <name evidence="10" type="primary">MlwN4</name>
</gene>
<dbReference type="InterPro" id="IPR035897">
    <property type="entry name" value="Toll_tir_struct_dom_sf"/>
</dbReference>
<organism evidence="10">
    <name type="scientific">Morus macroura</name>
    <dbReference type="NCBI Taxonomy" id="191188"/>
    <lineage>
        <taxon>Eukaryota</taxon>
        <taxon>Viridiplantae</taxon>
        <taxon>Streptophyta</taxon>
        <taxon>Embryophyta</taxon>
        <taxon>Tracheophyta</taxon>
        <taxon>Spermatophyta</taxon>
        <taxon>Magnoliopsida</taxon>
        <taxon>eudicotyledons</taxon>
        <taxon>Gunneridae</taxon>
        <taxon>Pentapetalae</taxon>
        <taxon>rosids</taxon>
        <taxon>fabids</taxon>
        <taxon>Rosales</taxon>
        <taxon>Moraceae</taxon>
        <taxon>Moreae</taxon>
        <taxon>Morus</taxon>
    </lineage>
</organism>
<name>A0AA49K7I6_9ROSA</name>
<dbReference type="InterPro" id="IPR027417">
    <property type="entry name" value="P-loop_NTPase"/>
</dbReference>
<dbReference type="PROSITE" id="PS50104">
    <property type="entry name" value="TIR"/>
    <property type="match status" value="1"/>
</dbReference>
<dbReference type="Pfam" id="PF00931">
    <property type="entry name" value="NB-ARC"/>
    <property type="match status" value="1"/>
</dbReference>
<keyword evidence="2" id="KW-0433">Leucine-rich repeat</keyword>
<dbReference type="InterPro" id="IPR000157">
    <property type="entry name" value="TIR_dom"/>
</dbReference>
<dbReference type="InterPro" id="IPR002182">
    <property type="entry name" value="NB-ARC"/>
</dbReference>
<evidence type="ECO:0000256" key="8">
    <source>
        <dbReference type="SAM" id="MobiDB-lite"/>
    </source>
</evidence>
<evidence type="ECO:0000256" key="1">
    <source>
        <dbReference type="ARBA" id="ARBA00011982"/>
    </source>
</evidence>
<keyword evidence="5" id="KW-0611">Plant defense</keyword>
<dbReference type="Gene3D" id="1.10.8.430">
    <property type="entry name" value="Helical domain of apoptotic protease-activating factors"/>
    <property type="match status" value="1"/>
</dbReference>
<dbReference type="InterPro" id="IPR011713">
    <property type="entry name" value="Leu-rich_rpt_3"/>
</dbReference>
<evidence type="ECO:0000259" key="9">
    <source>
        <dbReference type="PROSITE" id="PS50104"/>
    </source>
</evidence>
<dbReference type="InterPro" id="IPR044974">
    <property type="entry name" value="Disease_R_plants"/>
</dbReference>
<sequence>MAAGGCSSSKINYDVFISFRGEDTRSNFTSHLHSALCRAKIKAFIDEDDLKKGNEISPTLLRAIEESKLCLIILSKDYASSRWCLDELAHILQCKKTDGQSQVLPVFYNVNPSDVRKQKGSYADAFAKLKECFEDEKLQAWREALTKIADLSGWDLNPSRSESTLVDTIVDDVIEKLKDISMAREDYLQGLVGVTKCIEEIESRLHIGSLDVRSVGIWGLGGIGKTTLARVVFCRLSSQFEACSFLENIREESQKHGPDHLKNKLYSELLKVGSPHSVTLQFVQFEKDRLCRKKVLIVFDDVDDPQQLEQLFNASWFGPGSRIIVTSRDQQVLRNIGVSRTFEVDGLEYVEALELFSLHAFKRSSPTSNKEDLSKRVVNYAGGIPLALKVLGRHLFSKSIEEWESTLGKLQKIPDKKILSVLKISYDSLDDTEKEIFLDIACFFKGEKRDLVQEILDACDLFATTGITVLIDKALITISKHSNTIWMHDLIQMMAFEIVSPRSTNQDPKKGSRLWTADDINRALKNDRGIETITGISLDTSNFNREISLLPATFSKMWELRLLKITGTGKLYLPQGPLIFPNPLRYLHWHGYPLKSLSTNFTAEMLVRLDMRGSQLEKLWEGVQHLNKLKSIDLTGSMKLTQVPDLSLALNIESVNLMFCASLIEVPSCFQHLNKLQELDLRGCPSLCKLSEPPKNLKTLEVVPGPIVKRASMCSCYCSKGFKWSLSPELSLKLERFPEISHPMECIETLTLDSSAIKELPFSIKNLTGLKRLSLNFCQNLEFLPDSFHCLSSLQELRLACCRKLESLPRLPLSLSFIDASCCTSLKRMSSSIDLVNQNWDDYFFNNGYFKWHVMRFLGCDMLDENARKVINEEVRFRILRSATLYSYSPLDINSIAHFHWPESKIPWWFSHKSDVSSISINLPHPDKWYNNSYLGLVACFILEIKDIISFWRHHGIKHFYCDYVYMFPNGISRGRRRSGEFFVPFGGVAPYFCDGCNSISRDGTDYRIHHNPSMNNCQHVFMFTDPTYGKFLELDDGQIDASGNMKNRSMISYLGAYVKGSFDSDENEESDYENEETDDENDDENEESDYENASFDLNRIAKASSDENASIDLNRIAKASFSFYLYDENEESDRNRIAKVVKCGVHFLNTHETERFESN</sequence>
<dbReference type="EC" id="3.2.2.6" evidence="1"/>
<evidence type="ECO:0000256" key="7">
    <source>
        <dbReference type="ARBA" id="ARBA00047304"/>
    </source>
</evidence>
<feature type="domain" description="TIR" evidence="9">
    <location>
        <begin position="11"/>
        <end position="177"/>
    </location>
</feature>
<dbReference type="Pfam" id="PF07725">
    <property type="entry name" value="LRR_3"/>
    <property type="match status" value="1"/>
</dbReference>
<feature type="compositionally biased region" description="Acidic residues" evidence="8">
    <location>
        <begin position="1064"/>
        <end position="1091"/>
    </location>
</feature>
<dbReference type="Pfam" id="PF23282">
    <property type="entry name" value="WHD_ROQ1"/>
    <property type="match status" value="1"/>
</dbReference>
<evidence type="ECO:0000256" key="6">
    <source>
        <dbReference type="ARBA" id="ARBA00023027"/>
    </source>
</evidence>
<dbReference type="Pfam" id="PF01582">
    <property type="entry name" value="TIR"/>
    <property type="match status" value="1"/>
</dbReference>
<dbReference type="InterPro" id="IPR058546">
    <property type="entry name" value="RPS4B/Roq1-like_LRR"/>
</dbReference>
<dbReference type="GO" id="GO:0043531">
    <property type="term" value="F:ADP binding"/>
    <property type="evidence" value="ECO:0007669"/>
    <property type="project" value="InterPro"/>
</dbReference>
<dbReference type="InterPro" id="IPR058192">
    <property type="entry name" value="WHD_ROQ1-like"/>
</dbReference>
<feature type="region of interest" description="Disordered" evidence="8">
    <location>
        <begin position="1063"/>
        <end position="1094"/>
    </location>
</feature>
<dbReference type="SUPFAM" id="SSF52540">
    <property type="entry name" value="P-loop containing nucleoside triphosphate hydrolases"/>
    <property type="match status" value="1"/>
</dbReference>
<accession>A0AA49K7I6</accession>
<dbReference type="GO" id="GO:0007165">
    <property type="term" value="P:signal transduction"/>
    <property type="evidence" value="ECO:0007669"/>
    <property type="project" value="InterPro"/>
</dbReference>
<dbReference type="PANTHER" id="PTHR11017:SF479">
    <property type="entry name" value="DISEASE RESISTANCE PROTEIN (TIR-NBS-LRR CLASS) FAMILY"/>
    <property type="match status" value="1"/>
</dbReference>
<dbReference type="InterPro" id="IPR042197">
    <property type="entry name" value="Apaf_helical"/>
</dbReference>
<reference evidence="10" key="1">
    <citation type="submission" date="2022-07" db="EMBL/GenBank/DDBJ databases">
        <authorList>
            <person name="Fan W."/>
        </authorList>
    </citation>
    <scope>NUCLEOTIDE SEQUENCE</scope>
</reference>
<dbReference type="InterPro" id="IPR032675">
    <property type="entry name" value="LRR_dom_sf"/>
</dbReference>
<dbReference type="InterPro" id="IPR045344">
    <property type="entry name" value="C-JID"/>
</dbReference>
<evidence type="ECO:0000313" key="10">
    <source>
        <dbReference type="EMBL" id="WLD25410.1"/>
    </source>
</evidence>
<keyword evidence="4" id="KW-0378">Hydrolase</keyword>
<dbReference type="PRINTS" id="PR00364">
    <property type="entry name" value="DISEASERSIST"/>
</dbReference>
<dbReference type="Gene3D" id="3.40.50.300">
    <property type="entry name" value="P-loop containing nucleotide triphosphate hydrolases"/>
    <property type="match status" value="1"/>
</dbReference>